<organism evidence="1 2">
    <name type="scientific">Diplocloster agilis</name>
    <dbReference type="NCBI Taxonomy" id="2850323"/>
    <lineage>
        <taxon>Bacteria</taxon>
        <taxon>Bacillati</taxon>
        <taxon>Bacillota</taxon>
        <taxon>Clostridia</taxon>
        <taxon>Lachnospirales</taxon>
        <taxon>Lachnospiraceae</taxon>
        <taxon>Diplocloster</taxon>
    </lineage>
</organism>
<comment type="caution">
    <text evidence="1">The sequence shown here is derived from an EMBL/GenBank/DDBJ whole genome shotgun (WGS) entry which is preliminary data.</text>
</comment>
<proteinExistence type="predicted"/>
<dbReference type="AlphaFoldDB" id="A0A949K2U9"/>
<dbReference type="EMBL" id="JAHQCW010000023">
    <property type="protein sequence ID" value="MBU9737695.1"/>
    <property type="molecule type" value="Genomic_DNA"/>
</dbReference>
<dbReference type="Proteomes" id="UP000712157">
    <property type="component" value="Unassembled WGS sequence"/>
</dbReference>
<evidence type="ECO:0008006" key="3">
    <source>
        <dbReference type="Google" id="ProtNLM"/>
    </source>
</evidence>
<name>A0A949K2U9_9FIRM</name>
<reference evidence="1" key="1">
    <citation type="submission" date="2021-06" db="EMBL/GenBank/DDBJ databases">
        <title>Description of novel taxa of the family Lachnospiraceae.</title>
        <authorList>
            <person name="Chaplin A.V."/>
            <person name="Sokolova S.R."/>
            <person name="Pikina A.P."/>
            <person name="Korzhanova M."/>
            <person name="Belova V."/>
            <person name="Korostin D."/>
            <person name="Efimov B.A."/>
        </authorList>
    </citation>
    <scope>NUCLEOTIDE SEQUENCE</scope>
    <source>
        <strain evidence="1">ASD5720</strain>
    </source>
</reference>
<sequence length="594" mass="69807">MKFTIHPYPGPQKNKKKIEDLDRWLKGRLTDEEGRIWDRILRESGYINRLYKDLYSDEEYEQANAIDGSRELSAYLMFVEYYLTSLLNSLRGRNDLNDLLGIQSDLGEIPDVNERMLCYGELFDHVSIEIKNALEYIAFYKNHNQICDRVDTKEILKAKGHLLSVMKKKIIDQIVESWQFGDPVIAMDQDVFLCEQDDWGNRIRTYWEMRERSTYTTSMLAAEQYPVTTDNEEQQEFDRTNFILQRQLYADLSDCRCEIEGKEGENITVKIQDLIKAYARLKTICKNHLKTRKIENLNGNMRQVCVQIKKKDLKRELAELELEDPECVLKLLTYGKAKDLLDAPLLATGIYYYMVPSLVAELQISEVLLSLANGFYFRGKALEHRLFRLLKEENIICGKIKRHESSDTYECDSVFVLEDCLFLVEAKAWGFPANITQYYNMNKKIIEADRQINRLYEYIRKHIPDVLQELGLDEGYKINHIYRIILSNFQRADEQELENSFLCDFNCFRGVIKGIPSGVLVKAPRSEKLLKVSDEPNRLSKITAEELVNYLQRNELLDLTKDILYEKEFCEPIHKLRIKKTYLERKLPLAMVWP</sequence>
<gene>
    <name evidence="1" type="ORF">KTH89_14200</name>
</gene>
<keyword evidence="2" id="KW-1185">Reference proteome</keyword>
<accession>A0A949K2U9</accession>
<evidence type="ECO:0000313" key="1">
    <source>
        <dbReference type="EMBL" id="MBU9737695.1"/>
    </source>
</evidence>
<evidence type="ECO:0000313" key="2">
    <source>
        <dbReference type="Proteomes" id="UP000712157"/>
    </source>
</evidence>
<protein>
    <recommendedName>
        <fullName evidence="3">NERD domain-containing protein</fullName>
    </recommendedName>
</protein>